<dbReference type="PANTHER" id="PTHR34309:SF1">
    <property type="entry name" value="PROTEIN GLCG"/>
    <property type="match status" value="1"/>
</dbReference>
<keyword evidence="1" id="KW-0732">Signal</keyword>
<protein>
    <submittedName>
        <fullName evidence="2">Heme-binding protein</fullName>
    </submittedName>
</protein>
<comment type="caution">
    <text evidence="2">The sequence shown here is derived from an EMBL/GenBank/DDBJ whole genome shotgun (WGS) entry which is preliminary data.</text>
</comment>
<dbReference type="RefSeq" id="WP_113666284.1">
    <property type="nucleotide sequence ID" value="NZ_QNVY02000003.1"/>
</dbReference>
<evidence type="ECO:0000313" key="3">
    <source>
        <dbReference type="Proteomes" id="UP000253235"/>
    </source>
</evidence>
<evidence type="ECO:0000256" key="1">
    <source>
        <dbReference type="SAM" id="SignalP"/>
    </source>
</evidence>
<feature type="signal peptide" evidence="1">
    <location>
        <begin position="1"/>
        <end position="18"/>
    </location>
</feature>
<dbReference type="OrthoDB" id="6464887at2"/>
<dbReference type="SUPFAM" id="SSF143744">
    <property type="entry name" value="GlcG-like"/>
    <property type="match status" value="1"/>
</dbReference>
<evidence type="ECO:0000313" key="2">
    <source>
        <dbReference type="EMBL" id="RYJ51658.1"/>
    </source>
</evidence>
<dbReference type="InterPro" id="IPR052517">
    <property type="entry name" value="GlcG_carb_metab_protein"/>
</dbReference>
<dbReference type="Proteomes" id="UP000253235">
    <property type="component" value="Unassembled WGS sequence"/>
</dbReference>
<accession>A0A482TJM0</accession>
<dbReference type="InterPro" id="IPR005624">
    <property type="entry name" value="PduO/GlcC-like"/>
</dbReference>
<keyword evidence="3" id="KW-1185">Reference proteome</keyword>
<name>A0A482TJM0_9FLAO</name>
<dbReference type="PANTHER" id="PTHR34309">
    <property type="entry name" value="SLR1406 PROTEIN"/>
    <property type="match status" value="1"/>
</dbReference>
<organism evidence="2 3">
    <name type="scientific">Flavobacterium petrolei</name>
    <dbReference type="NCBI Taxonomy" id="2259594"/>
    <lineage>
        <taxon>Bacteria</taxon>
        <taxon>Pseudomonadati</taxon>
        <taxon>Bacteroidota</taxon>
        <taxon>Flavobacteriia</taxon>
        <taxon>Flavobacteriales</taxon>
        <taxon>Flavobacteriaceae</taxon>
        <taxon>Flavobacterium</taxon>
    </lineage>
</organism>
<proteinExistence type="predicted"/>
<gene>
    <name evidence="2" type="ORF">DR871_010725</name>
</gene>
<dbReference type="EMBL" id="QNVY02000003">
    <property type="protein sequence ID" value="RYJ51658.1"/>
    <property type="molecule type" value="Genomic_DNA"/>
</dbReference>
<sequence>MKINSCLLVLLIPLLSLAQISTKKSTDFTNLNAKKEGNYTTQSVQLTLKTAFQITEQAREAAKSLKKNVTIAVLDASGQIIILTRGDEVGTHNTEAARRKAYTALSTKTPTLLLSRNARLNPDTQNLATLPELLLLGGGYPLWHNGKVIGGIGVAGGGSPENDDLIAKSGAIATAQITTH</sequence>
<dbReference type="InterPro" id="IPR038084">
    <property type="entry name" value="PduO/GlcC-like_sf"/>
</dbReference>
<reference evidence="2 3" key="1">
    <citation type="submission" date="2019-01" db="EMBL/GenBank/DDBJ databases">
        <title>Flavobacterium sp. nov. isolated from arctic soil.</title>
        <authorList>
            <person name="Kim D.-U."/>
        </authorList>
    </citation>
    <scope>NUCLEOTIDE SEQUENCE [LARGE SCALE GENOMIC DNA]</scope>
    <source>
        <strain evidence="2 3">Kopri-42</strain>
    </source>
</reference>
<dbReference type="AlphaFoldDB" id="A0A482TJM0"/>
<dbReference type="Pfam" id="PF03928">
    <property type="entry name" value="HbpS-like"/>
    <property type="match status" value="1"/>
</dbReference>
<feature type="chain" id="PRO_5019721422" evidence="1">
    <location>
        <begin position="19"/>
        <end position="180"/>
    </location>
</feature>
<dbReference type="Gene3D" id="3.30.450.150">
    <property type="entry name" value="Haem-degrading domain"/>
    <property type="match status" value="1"/>
</dbReference>